<keyword evidence="5 14" id="KW-0162">Chylomicron</keyword>
<keyword evidence="4 14" id="KW-0813">Transport</keyword>
<dbReference type="PANTHER" id="PTHR16566:SF0">
    <property type="entry name" value="APOLIPOPROTEIN C-II"/>
    <property type="match status" value="1"/>
</dbReference>
<dbReference type="Pfam" id="PF05355">
    <property type="entry name" value="Apo-CII"/>
    <property type="match status" value="1"/>
</dbReference>
<evidence type="ECO:0000256" key="9">
    <source>
        <dbReference type="ARBA" id="ARBA00022963"/>
    </source>
</evidence>
<evidence type="ECO:0000256" key="14">
    <source>
        <dbReference type="RuleBase" id="RU368054"/>
    </source>
</evidence>
<keyword evidence="17" id="KW-1185">Reference proteome</keyword>
<name>A0ABV0V5A3_9TELE</name>
<dbReference type="InterPro" id="IPR023121">
    <property type="entry name" value="ApoC-II_dom_sf"/>
</dbReference>
<proteinExistence type="inferred from homology"/>
<evidence type="ECO:0000256" key="8">
    <source>
        <dbReference type="ARBA" id="ARBA00022850"/>
    </source>
</evidence>
<gene>
    <name evidence="16" type="ORF">ILYODFUR_016716</name>
</gene>
<evidence type="ECO:0000256" key="15">
    <source>
        <dbReference type="SAM" id="SignalP"/>
    </source>
</evidence>
<evidence type="ECO:0000256" key="6">
    <source>
        <dbReference type="ARBA" id="ARBA00022525"/>
    </source>
</evidence>
<dbReference type="EMBL" id="JAHRIQ010094219">
    <property type="protein sequence ID" value="MEQ2251967.1"/>
    <property type="molecule type" value="Genomic_DNA"/>
</dbReference>
<comment type="subcellular location">
    <subcellularLocation>
        <location evidence="1 14">Secreted</location>
    </subcellularLocation>
</comment>
<dbReference type="PANTHER" id="PTHR16566">
    <property type="entry name" value="APOLIPOPROTEIN C-II"/>
    <property type="match status" value="1"/>
</dbReference>
<evidence type="ECO:0000256" key="12">
    <source>
        <dbReference type="ARBA" id="ARBA00023313"/>
    </source>
</evidence>
<reference evidence="16 17" key="1">
    <citation type="submission" date="2021-06" db="EMBL/GenBank/DDBJ databases">
        <authorList>
            <person name="Palmer J.M."/>
        </authorList>
    </citation>
    <scope>NUCLEOTIDE SEQUENCE [LARGE SCALE GENOMIC DNA]</scope>
    <source>
        <strain evidence="17">if_2019</strain>
        <tissue evidence="16">Muscle</tissue>
    </source>
</reference>
<keyword evidence="8 14" id="KW-0345">HDL</keyword>
<evidence type="ECO:0000256" key="4">
    <source>
        <dbReference type="ARBA" id="ARBA00022448"/>
    </source>
</evidence>
<dbReference type="InterPro" id="IPR008019">
    <property type="entry name" value="Apo-CII"/>
</dbReference>
<keyword evidence="10 14" id="KW-0445">Lipid transport</keyword>
<dbReference type="Proteomes" id="UP001482620">
    <property type="component" value="Unassembled WGS sequence"/>
</dbReference>
<evidence type="ECO:0000256" key="13">
    <source>
        <dbReference type="ARBA" id="ARBA00031176"/>
    </source>
</evidence>
<evidence type="ECO:0000313" key="17">
    <source>
        <dbReference type="Proteomes" id="UP001482620"/>
    </source>
</evidence>
<feature type="chain" id="PRO_5045924156" description="Apolipoprotein C-II" evidence="15">
    <location>
        <begin position="21"/>
        <end position="269"/>
    </location>
</feature>
<evidence type="ECO:0000256" key="2">
    <source>
        <dbReference type="ARBA" id="ARBA00007221"/>
    </source>
</evidence>
<evidence type="ECO:0000256" key="5">
    <source>
        <dbReference type="ARBA" id="ARBA00022513"/>
    </source>
</evidence>
<organism evidence="16 17">
    <name type="scientific">Ilyodon furcidens</name>
    <name type="common">goldbreast splitfin</name>
    <dbReference type="NCBI Taxonomy" id="33524"/>
    <lineage>
        <taxon>Eukaryota</taxon>
        <taxon>Metazoa</taxon>
        <taxon>Chordata</taxon>
        <taxon>Craniata</taxon>
        <taxon>Vertebrata</taxon>
        <taxon>Euteleostomi</taxon>
        <taxon>Actinopterygii</taxon>
        <taxon>Neopterygii</taxon>
        <taxon>Teleostei</taxon>
        <taxon>Neoteleostei</taxon>
        <taxon>Acanthomorphata</taxon>
        <taxon>Ovalentaria</taxon>
        <taxon>Atherinomorphae</taxon>
        <taxon>Cyprinodontiformes</taxon>
        <taxon>Goodeidae</taxon>
        <taxon>Ilyodon</taxon>
    </lineage>
</organism>
<keyword evidence="12 14" id="KW-0850">VLDL</keyword>
<evidence type="ECO:0000256" key="3">
    <source>
        <dbReference type="ARBA" id="ARBA00013947"/>
    </source>
</evidence>
<dbReference type="Gene3D" id="1.10.1440.10">
    <property type="entry name" value="Apolipoprotein C-II"/>
    <property type="match status" value="1"/>
</dbReference>
<keyword evidence="11 14" id="KW-0443">Lipid metabolism</keyword>
<sequence length="269" mass="29932">MNTRFILALVFALQVSLSLSEIPAPSQELVDKYEAMKATFYKRLVNAYGKLQGAVADNDQAVQTRELIEFLKDKPELQAFVKVVSALGTEAAPMVDKARASLLGLYEHYLRPHVGEGLSNAIDQIKVYLDQHMPAEHSNTLLQDNAYQKTVLGYLSNGVHFGSETDKKKIQTTMNKLLVVTVLVALLALSSECFRLPRQVEEEEGTLSKISGTVKSYYDSAVDTVSGYVDSIKGLKLEEKAKNLYTETTTVVSTYAGIVQDQIYHFFHQ</sequence>
<keyword evidence="7 14" id="KW-0427">LDL</keyword>
<evidence type="ECO:0000256" key="11">
    <source>
        <dbReference type="ARBA" id="ARBA00023098"/>
    </source>
</evidence>
<protein>
    <recommendedName>
        <fullName evidence="3 14">Apolipoprotein C-II</fullName>
        <shortName evidence="14">Apo-CII</shortName>
        <shortName evidence="14">ApoC-II</shortName>
    </recommendedName>
    <alternativeName>
        <fullName evidence="13 14">Apolipoprotein C2</fullName>
    </alternativeName>
</protein>
<keyword evidence="6 14" id="KW-0964">Secreted</keyword>
<evidence type="ECO:0000256" key="7">
    <source>
        <dbReference type="ARBA" id="ARBA00022710"/>
    </source>
</evidence>
<evidence type="ECO:0000256" key="1">
    <source>
        <dbReference type="ARBA" id="ARBA00004613"/>
    </source>
</evidence>
<comment type="function">
    <text evidence="14">Component of chylomicrons, very low-density lipoproteins (VLDL), low-density lipoproteins (LDL), and high-density lipoproteins (HDL) in plasma. Plays an important role in lipoprotein metabolism as an activator of lipoprotein lipase.</text>
</comment>
<comment type="caution">
    <text evidence="16">The sequence shown here is derived from an EMBL/GenBank/DDBJ whole genome shotgun (WGS) entry which is preliminary data.</text>
</comment>
<evidence type="ECO:0000256" key="10">
    <source>
        <dbReference type="ARBA" id="ARBA00023055"/>
    </source>
</evidence>
<evidence type="ECO:0000313" key="16">
    <source>
        <dbReference type="EMBL" id="MEQ2251967.1"/>
    </source>
</evidence>
<feature type="signal peptide" evidence="15">
    <location>
        <begin position="1"/>
        <end position="20"/>
    </location>
</feature>
<comment type="similarity">
    <text evidence="2 14">Belongs to the apolipoprotein C2 family.</text>
</comment>
<keyword evidence="9 14" id="KW-0442">Lipid degradation</keyword>
<accession>A0ABV0V5A3</accession>
<keyword evidence="14 15" id="KW-0732">Signal</keyword>